<evidence type="ECO:0000313" key="2">
    <source>
        <dbReference type="Proteomes" id="UP000327493"/>
    </source>
</evidence>
<dbReference type="InterPro" id="IPR036291">
    <property type="entry name" value="NAD(P)-bd_dom_sf"/>
</dbReference>
<dbReference type="Gene3D" id="3.40.50.720">
    <property type="entry name" value="NAD(P)-binding Rossmann-like Domain"/>
    <property type="match status" value="1"/>
</dbReference>
<accession>A0A5J5DDB6</accession>
<reference evidence="1 2" key="1">
    <citation type="submission" date="2019-08" db="EMBL/GenBank/DDBJ databases">
        <title>A chromosome-level genome assembly, high-density linkage maps, and genome scans reveal the genomic architecture of hybrid incompatibilities underlying speciation via character displacement in darters (Percidae: Etheostominae).</title>
        <authorList>
            <person name="Moran R.L."/>
            <person name="Catchen J.M."/>
            <person name="Fuller R.C."/>
        </authorList>
    </citation>
    <scope>NUCLEOTIDE SEQUENCE [LARGE SCALE GENOMIC DNA]</scope>
    <source>
        <strain evidence="1">EspeVRDwgs_2016</strain>
        <tissue evidence="1">Muscle</tissue>
    </source>
</reference>
<name>A0A5J5DDB6_9PERO</name>
<gene>
    <name evidence="1" type="ORF">FQN60_014165</name>
</gene>
<organism evidence="1 2">
    <name type="scientific">Etheostoma spectabile</name>
    <name type="common">orangethroat darter</name>
    <dbReference type="NCBI Taxonomy" id="54343"/>
    <lineage>
        <taxon>Eukaryota</taxon>
        <taxon>Metazoa</taxon>
        <taxon>Chordata</taxon>
        <taxon>Craniata</taxon>
        <taxon>Vertebrata</taxon>
        <taxon>Euteleostomi</taxon>
        <taxon>Actinopterygii</taxon>
        <taxon>Neopterygii</taxon>
        <taxon>Teleostei</taxon>
        <taxon>Neoteleostei</taxon>
        <taxon>Acanthomorphata</taxon>
        <taxon>Eupercaria</taxon>
        <taxon>Perciformes</taxon>
        <taxon>Percoidei</taxon>
        <taxon>Percidae</taxon>
        <taxon>Etheostomatinae</taxon>
        <taxon>Etheostoma</taxon>
    </lineage>
</organism>
<dbReference type="SUPFAM" id="SSF51735">
    <property type="entry name" value="NAD(P)-binding Rossmann-fold domains"/>
    <property type="match status" value="1"/>
</dbReference>
<comment type="caution">
    <text evidence="1">The sequence shown here is derived from an EMBL/GenBank/DDBJ whole genome shotgun (WGS) entry which is preliminary data.</text>
</comment>
<protein>
    <submittedName>
        <fullName evidence="1">Uncharacterized protein</fullName>
    </submittedName>
</protein>
<proteinExistence type="predicted"/>
<feature type="non-terminal residue" evidence="1">
    <location>
        <position position="1"/>
    </location>
</feature>
<sequence>SGFETARSFALHGAHVILACRNLSRAIKAVNLIQQEWVPLRVPLWLPGVELLSRLHRTSDLQLPAYYYSKLSLSLTPWLCGQELLFRGESDGSSSVLGGASQRSVVY</sequence>
<dbReference type="Proteomes" id="UP000327493">
    <property type="component" value="Chromosome 8"/>
</dbReference>
<keyword evidence="2" id="KW-1185">Reference proteome</keyword>
<evidence type="ECO:0000313" key="1">
    <source>
        <dbReference type="EMBL" id="KAA8590231.1"/>
    </source>
</evidence>
<dbReference type="AlphaFoldDB" id="A0A5J5DDB6"/>
<dbReference type="EMBL" id="VOFY01000008">
    <property type="protein sequence ID" value="KAA8590231.1"/>
    <property type="molecule type" value="Genomic_DNA"/>
</dbReference>